<accession>A0A1M7HH57</accession>
<organism evidence="2 3">
    <name type="scientific">Anaerosporobacter mobilis DSM 15930</name>
    <dbReference type="NCBI Taxonomy" id="1120996"/>
    <lineage>
        <taxon>Bacteria</taxon>
        <taxon>Bacillati</taxon>
        <taxon>Bacillota</taxon>
        <taxon>Clostridia</taxon>
        <taxon>Lachnospirales</taxon>
        <taxon>Lachnospiraceae</taxon>
        <taxon>Anaerosporobacter</taxon>
    </lineage>
</organism>
<keyword evidence="1" id="KW-1133">Transmembrane helix</keyword>
<reference evidence="2 3" key="1">
    <citation type="submission" date="2016-11" db="EMBL/GenBank/DDBJ databases">
        <authorList>
            <person name="Jaros S."/>
            <person name="Januszkiewicz K."/>
            <person name="Wedrychowicz H."/>
        </authorList>
    </citation>
    <scope>NUCLEOTIDE SEQUENCE [LARGE SCALE GENOMIC DNA]</scope>
    <source>
        <strain evidence="2 3">DSM 15930</strain>
    </source>
</reference>
<evidence type="ECO:0000313" key="2">
    <source>
        <dbReference type="EMBL" id="SHM27768.1"/>
    </source>
</evidence>
<keyword evidence="1" id="KW-0472">Membrane</keyword>
<proteinExistence type="predicted"/>
<dbReference type="RefSeq" id="WP_073285101.1">
    <property type="nucleotide sequence ID" value="NZ_FRCP01000008.1"/>
</dbReference>
<dbReference type="AlphaFoldDB" id="A0A1M7HH57"/>
<dbReference type="EMBL" id="FRCP01000008">
    <property type="protein sequence ID" value="SHM27768.1"/>
    <property type="molecule type" value="Genomic_DNA"/>
</dbReference>
<protein>
    <submittedName>
        <fullName evidence="2">Uncharacterized protein</fullName>
    </submittedName>
</protein>
<sequence length="93" mass="10336">MKWNEIIKNNKLLPDLINVILGIAVIVLFVLVILMPSNYVIMASLMIVAGIMNLSNGFRKARVNSQKGIGMFFGIVGFVLIAFGLYYLRIAFA</sequence>
<name>A0A1M7HH57_9FIRM</name>
<dbReference type="Proteomes" id="UP000184038">
    <property type="component" value="Unassembled WGS sequence"/>
</dbReference>
<gene>
    <name evidence="2" type="ORF">SAMN02746066_01365</name>
</gene>
<feature type="transmembrane region" description="Helical" evidence="1">
    <location>
        <begin position="39"/>
        <end position="56"/>
    </location>
</feature>
<dbReference type="STRING" id="1120996.SAMN02746066_01365"/>
<evidence type="ECO:0000256" key="1">
    <source>
        <dbReference type="SAM" id="Phobius"/>
    </source>
</evidence>
<evidence type="ECO:0000313" key="3">
    <source>
        <dbReference type="Proteomes" id="UP000184038"/>
    </source>
</evidence>
<keyword evidence="3" id="KW-1185">Reference proteome</keyword>
<keyword evidence="1" id="KW-0812">Transmembrane</keyword>
<feature type="transmembrane region" description="Helical" evidence="1">
    <location>
        <begin position="68"/>
        <end position="88"/>
    </location>
</feature>
<feature type="transmembrane region" description="Helical" evidence="1">
    <location>
        <begin position="12"/>
        <end position="33"/>
    </location>
</feature>